<dbReference type="GO" id="GO:0006302">
    <property type="term" value="P:double-strand break repair"/>
    <property type="evidence" value="ECO:0007669"/>
    <property type="project" value="TreeGrafter"/>
</dbReference>
<dbReference type="InterPro" id="IPR027417">
    <property type="entry name" value="P-loop_NTPase"/>
</dbReference>
<dbReference type="OrthoDB" id="9815944at2"/>
<dbReference type="PANTHER" id="PTHR32182:SF25">
    <property type="entry name" value="SLR1056 PROTEIN"/>
    <property type="match status" value="1"/>
</dbReference>
<dbReference type="EMBL" id="RQJO01000015">
    <property type="protein sequence ID" value="RRA98628.1"/>
    <property type="molecule type" value="Genomic_DNA"/>
</dbReference>
<reference evidence="2 3" key="1">
    <citation type="submission" date="2018-11" db="EMBL/GenBank/DDBJ databases">
        <authorList>
            <person name="Zhou Z."/>
            <person name="Wang G."/>
        </authorList>
    </citation>
    <scope>NUCLEOTIDE SEQUENCE [LARGE SCALE GENOMIC DNA]</scope>
    <source>
        <strain evidence="2 3">KCTC52004</strain>
    </source>
</reference>
<gene>
    <name evidence="2" type="ORF">EHT25_26865</name>
</gene>
<comment type="caution">
    <text evidence="2">The sequence shown here is derived from an EMBL/GenBank/DDBJ whole genome shotgun (WGS) entry which is preliminary data.</text>
</comment>
<sequence>MKLLRVKILGDRFRSLPANKDFEFNWTVSENKLSTKVFAGLNGSGKSNFLELLAEIFYYLELCHLPATTQAYKKNKNIGFEIEYILPQKNIETRHKSISVVDDTITGDIHVKIMKQLDELPEFSYAAAGSADFVRQDKNVEQLLPNKIIAYTSGQNELLSNPFIRLRYHYFKEMLKSGEGDSNHRLYFLDSESNYAIFIANMLLGPAVPLQYIRSIFKVEDLHAFRLTFNYKHTTQEAAQIFKSKRSLLTPLKACATCWKDDEKKKCLVLDFVVNQATHEAFTYYFGTAFRLFQTLYELQSLNLLVEKQEVRHFVTNASKNINITDELSRPEPSDWVFRIEKIRIKKKPAGEDTEGPVIYYKSFSDGEHQFNEIIGSVMMMEEEGSLFLMDEPDTHFNPKWRAKMVLMLNKVSGQAYDAEGNPENIRRHEVIMTTHSPFVISDNQKEDVYKFIRQGEEVVLENPRHETYGASITFLMKEIFERDITISDFAYKELEGFKEGLKSKIIGRKERIDEIKERLLDFGESVEKFDLYNYLSQLNSEE</sequence>
<evidence type="ECO:0000259" key="1">
    <source>
        <dbReference type="Pfam" id="PF13304"/>
    </source>
</evidence>
<dbReference type="InterPro" id="IPR003959">
    <property type="entry name" value="ATPase_AAA_core"/>
</dbReference>
<organism evidence="2 3">
    <name type="scientific">Larkinella rosea</name>
    <dbReference type="NCBI Taxonomy" id="2025312"/>
    <lineage>
        <taxon>Bacteria</taxon>
        <taxon>Pseudomonadati</taxon>
        <taxon>Bacteroidota</taxon>
        <taxon>Cytophagia</taxon>
        <taxon>Cytophagales</taxon>
        <taxon>Spirosomataceae</taxon>
        <taxon>Larkinella</taxon>
    </lineage>
</organism>
<accession>A0A3P1BC71</accession>
<dbReference type="InterPro" id="IPR030974">
    <property type="entry name" value="Restrict_AAA"/>
</dbReference>
<dbReference type="PANTHER" id="PTHR32182">
    <property type="entry name" value="DNA REPLICATION AND REPAIR PROTEIN RECF"/>
    <property type="match status" value="1"/>
</dbReference>
<dbReference type="GO" id="GO:0000731">
    <property type="term" value="P:DNA synthesis involved in DNA repair"/>
    <property type="evidence" value="ECO:0007669"/>
    <property type="project" value="TreeGrafter"/>
</dbReference>
<evidence type="ECO:0000313" key="2">
    <source>
        <dbReference type="EMBL" id="RRA98628.1"/>
    </source>
</evidence>
<dbReference type="Proteomes" id="UP000271925">
    <property type="component" value="Unassembled WGS sequence"/>
</dbReference>
<name>A0A3P1BC71_9BACT</name>
<dbReference type="NCBIfam" id="TIGR04435">
    <property type="entry name" value="restrict_AAA_1"/>
    <property type="match status" value="1"/>
</dbReference>
<feature type="domain" description="ATPase AAA-type core" evidence="1">
    <location>
        <begin position="347"/>
        <end position="442"/>
    </location>
</feature>
<dbReference type="Gene3D" id="3.40.50.300">
    <property type="entry name" value="P-loop containing nucleotide triphosphate hydrolases"/>
    <property type="match status" value="1"/>
</dbReference>
<dbReference type="Pfam" id="PF13304">
    <property type="entry name" value="AAA_21"/>
    <property type="match status" value="1"/>
</dbReference>
<dbReference type="GO" id="GO:0016887">
    <property type="term" value="F:ATP hydrolysis activity"/>
    <property type="evidence" value="ECO:0007669"/>
    <property type="project" value="InterPro"/>
</dbReference>
<proteinExistence type="predicted"/>
<keyword evidence="3" id="KW-1185">Reference proteome</keyword>
<dbReference type="GO" id="GO:0005524">
    <property type="term" value="F:ATP binding"/>
    <property type="evidence" value="ECO:0007669"/>
    <property type="project" value="InterPro"/>
</dbReference>
<protein>
    <submittedName>
        <fullName evidence="2">Restriction system-associated AAA family ATPase</fullName>
    </submittedName>
</protein>
<evidence type="ECO:0000313" key="3">
    <source>
        <dbReference type="Proteomes" id="UP000271925"/>
    </source>
</evidence>
<dbReference type="SUPFAM" id="SSF52540">
    <property type="entry name" value="P-loop containing nucleoside triphosphate hydrolases"/>
    <property type="match status" value="1"/>
</dbReference>
<dbReference type="RefSeq" id="WP_124878462.1">
    <property type="nucleotide sequence ID" value="NZ_RQJO01000015.1"/>
</dbReference>
<dbReference type="AlphaFoldDB" id="A0A3P1BC71"/>